<dbReference type="Pfam" id="PF01903">
    <property type="entry name" value="CbiX"/>
    <property type="match status" value="1"/>
</dbReference>
<evidence type="ECO:0000313" key="3">
    <source>
        <dbReference type="EMBL" id="ALC15407.1"/>
    </source>
</evidence>
<dbReference type="InterPro" id="IPR050963">
    <property type="entry name" value="Sirohydro_Cobaltochel/CbiX"/>
</dbReference>
<dbReference type="KEGG" id="des:DSOUD_0619"/>
<gene>
    <name evidence="3" type="ORF">DSOUD_0619</name>
</gene>
<dbReference type="PANTHER" id="PTHR33542:SF3">
    <property type="entry name" value="SIROHYDROCHLORIN FERROCHELATASE, CHLOROPLASTIC"/>
    <property type="match status" value="1"/>
</dbReference>
<dbReference type="GO" id="GO:0046872">
    <property type="term" value="F:metal ion binding"/>
    <property type="evidence" value="ECO:0007669"/>
    <property type="project" value="UniProtKB-KW"/>
</dbReference>
<dbReference type="Proteomes" id="UP000057158">
    <property type="component" value="Chromosome"/>
</dbReference>
<dbReference type="CDD" id="cd03416">
    <property type="entry name" value="CbiX_SirB_N"/>
    <property type="match status" value="1"/>
</dbReference>
<dbReference type="AlphaFoldDB" id="A0A0M4DFT8"/>
<dbReference type="SUPFAM" id="SSF53800">
    <property type="entry name" value="Chelatase"/>
    <property type="match status" value="1"/>
</dbReference>
<organism evidence="3 4">
    <name type="scientific">Desulfuromonas soudanensis</name>
    <dbReference type="NCBI Taxonomy" id="1603606"/>
    <lineage>
        <taxon>Bacteria</taxon>
        <taxon>Pseudomonadati</taxon>
        <taxon>Thermodesulfobacteriota</taxon>
        <taxon>Desulfuromonadia</taxon>
        <taxon>Desulfuromonadales</taxon>
        <taxon>Desulfuromonadaceae</taxon>
        <taxon>Desulfuromonas</taxon>
    </lineage>
</organism>
<reference evidence="3 4" key="1">
    <citation type="submission" date="2015-07" db="EMBL/GenBank/DDBJ databases">
        <title>Isolation and Genomic Characterization of a Novel Halophilic Metal-Reducing Deltaproteobacterium from the Deep Subsurface.</title>
        <authorList>
            <person name="Badalamenti J.P."/>
            <person name="Summers Z.M."/>
            <person name="Gralnick J.A."/>
            <person name="Bond D.R."/>
        </authorList>
    </citation>
    <scope>NUCLEOTIDE SEQUENCE [LARGE SCALE GENOMIC DNA]</scope>
    <source>
        <strain evidence="3 4">WTL</strain>
    </source>
</reference>
<keyword evidence="1" id="KW-0479">Metal-binding</keyword>
<evidence type="ECO:0000313" key="4">
    <source>
        <dbReference type="Proteomes" id="UP000057158"/>
    </source>
</evidence>
<dbReference type="InterPro" id="IPR002762">
    <property type="entry name" value="CbiX-like"/>
</dbReference>
<dbReference type="PATRIC" id="fig|1603606.3.peg.676"/>
<name>A0A0M4DFT8_9BACT</name>
<dbReference type="Gene3D" id="3.40.50.1400">
    <property type="match status" value="1"/>
</dbReference>
<accession>A0A0M4DFT8</accession>
<evidence type="ECO:0000256" key="1">
    <source>
        <dbReference type="ARBA" id="ARBA00022723"/>
    </source>
</evidence>
<keyword evidence="2" id="KW-0456">Lyase</keyword>
<dbReference type="PANTHER" id="PTHR33542">
    <property type="entry name" value="SIROHYDROCHLORIN FERROCHELATASE, CHLOROPLASTIC"/>
    <property type="match status" value="1"/>
</dbReference>
<dbReference type="STRING" id="1603606.DSOUD_0619"/>
<dbReference type="EMBL" id="CP010802">
    <property type="protein sequence ID" value="ALC15407.1"/>
    <property type="molecule type" value="Genomic_DNA"/>
</dbReference>
<sequence length="151" mass="16289">MIHAPGRAAGGVRFFKEKEMKKTAILLMGHGSRVAAANEALHAIAAMVEETSGIPIVEVAFREQHAPNIQKGIDACVARGAERVLLYPYFLYAGAHVLEDLPAEMTEAAKRYPGLEMALGEPLGVHPKLGEIVCERIGEAMARSGWDQKVA</sequence>
<protein>
    <submittedName>
        <fullName evidence="3">Sirohydrochlorin cobaltochelatase</fullName>
    </submittedName>
</protein>
<keyword evidence="4" id="KW-1185">Reference proteome</keyword>
<evidence type="ECO:0000256" key="2">
    <source>
        <dbReference type="ARBA" id="ARBA00023239"/>
    </source>
</evidence>
<dbReference type="GO" id="GO:0016829">
    <property type="term" value="F:lyase activity"/>
    <property type="evidence" value="ECO:0007669"/>
    <property type="project" value="UniProtKB-KW"/>
</dbReference>
<proteinExistence type="predicted"/>